<keyword evidence="2" id="KW-0489">Methyltransferase</keyword>
<proteinExistence type="predicted"/>
<dbReference type="InterPro" id="IPR029063">
    <property type="entry name" value="SAM-dependent_MTases_sf"/>
</dbReference>
<organism evidence="2 3">
    <name type="scientific">Actinomadura yumaensis</name>
    <dbReference type="NCBI Taxonomy" id="111807"/>
    <lineage>
        <taxon>Bacteria</taxon>
        <taxon>Bacillati</taxon>
        <taxon>Actinomycetota</taxon>
        <taxon>Actinomycetes</taxon>
        <taxon>Streptosporangiales</taxon>
        <taxon>Thermomonosporaceae</taxon>
        <taxon>Actinomadura</taxon>
    </lineage>
</organism>
<name>A0ABW2CZH8_9ACTN</name>
<keyword evidence="2" id="KW-0808">Transferase</keyword>
<comment type="caution">
    <text evidence="2">The sequence shown here is derived from an EMBL/GenBank/DDBJ whole genome shotgun (WGS) entry which is preliminary data.</text>
</comment>
<evidence type="ECO:0000313" key="2">
    <source>
        <dbReference type="EMBL" id="MFC6887254.1"/>
    </source>
</evidence>
<dbReference type="Pfam" id="PF12147">
    <property type="entry name" value="Methyltransf_20"/>
    <property type="match status" value="1"/>
</dbReference>
<dbReference type="RefSeq" id="WP_160823182.1">
    <property type="nucleotide sequence ID" value="NZ_JBHSXS010000077.1"/>
</dbReference>
<protein>
    <submittedName>
        <fullName evidence="2">Class I SAM-dependent methyltransferase family protein</fullName>
        <ecNumber evidence="2">2.1.1.-</ecNumber>
    </submittedName>
</protein>
<dbReference type="EMBL" id="JBHSXS010000077">
    <property type="protein sequence ID" value="MFC6887254.1"/>
    <property type="molecule type" value="Genomic_DNA"/>
</dbReference>
<dbReference type="SUPFAM" id="SSF53335">
    <property type="entry name" value="S-adenosyl-L-methionine-dependent methyltransferases"/>
    <property type="match status" value="1"/>
</dbReference>
<dbReference type="EC" id="2.1.1.-" evidence="2"/>
<evidence type="ECO:0000259" key="1">
    <source>
        <dbReference type="Pfam" id="PF12147"/>
    </source>
</evidence>
<dbReference type="GO" id="GO:0008168">
    <property type="term" value="F:methyltransferase activity"/>
    <property type="evidence" value="ECO:0007669"/>
    <property type="project" value="UniProtKB-KW"/>
</dbReference>
<accession>A0ABW2CZH8</accession>
<sequence>MERQESWAQRDWAAWQGAYDDPTSSLARRLATVRRRIREALDTAPRGPIRVVSLCAGQGRDLIGVLADHPRRDDVEARLVELDETNVRMARSAARAAGLTGVEAVAGDASRTDAYAGIVPADLVLVCGVFGNITEADIERTISLLPELCAENATVVWTRNRRPPDITAAVCHWFEKYGFRKLWLSPPEEKAYGVGAHRYAGEPVPLERGVRLFTFVGYDVLRKGAPWPG</sequence>
<dbReference type="Proteomes" id="UP001596380">
    <property type="component" value="Unassembled WGS sequence"/>
</dbReference>
<evidence type="ECO:0000313" key="3">
    <source>
        <dbReference type="Proteomes" id="UP001596380"/>
    </source>
</evidence>
<dbReference type="Gene3D" id="3.40.50.150">
    <property type="entry name" value="Vaccinia Virus protein VP39"/>
    <property type="match status" value="1"/>
</dbReference>
<dbReference type="GO" id="GO:0032259">
    <property type="term" value="P:methylation"/>
    <property type="evidence" value="ECO:0007669"/>
    <property type="project" value="UniProtKB-KW"/>
</dbReference>
<keyword evidence="3" id="KW-1185">Reference proteome</keyword>
<feature type="domain" description="Methyltransferase" evidence="1">
    <location>
        <begin position="35"/>
        <end position="160"/>
    </location>
</feature>
<gene>
    <name evidence="2" type="ORF">ACFQKB_46350</name>
</gene>
<dbReference type="InterPro" id="IPR022744">
    <property type="entry name" value="MeTrfase_dom_put"/>
</dbReference>
<reference evidence="3" key="1">
    <citation type="journal article" date="2019" name="Int. J. Syst. Evol. Microbiol.">
        <title>The Global Catalogue of Microorganisms (GCM) 10K type strain sequencing project: providing services to taxonomists for standard genome sequencing and annotation.</title>
        <authorList>
            <consortium name="The Broad Institute Genomics Platform"/>
            <consortium name="The Broad Institute Genome Sequencing Center for Infectious Disease"/>
            <person name="Wu L."/>
            <person name="Ma J."/>
        </authorList>
    </citation>
    <scope>NUCLEOTIDE SEQUENCE [LARGE SCALE GENOMIC DNA]</scope>
    <source>
        <strain evidence="3">JCM 3369</strain>
    </source>
</reference>